<evidence type="ECO:0000313" key="2">
    <source>
        <dbReference type="Proteomes" id="UP000054279"/>
    </source>
</evidence>
<dbReference type="InterPro" id="IPR036397">
    <property type="entry name" value="RNaseH_sf"/>
</dbReference>
<dbReference type="Gene3D" id="3.30.420.10">
    <property type="entry name" value="Ribonuclease H-like superfamily/Ribonuclease H"/>
    <property type="match status" value="1"/>
</dbReference>
<evidence type="ECO:0008006" key="3">
    <source>
        <dbReference type="Google" id="ProtNLM"/>
    </source>
</evidence>
<keyword evidence="2" id="KW-1185">Reference proteome</keyword>
<organism evidence="1 2">
    <name type="scientific">Sphaerobolus stellatus (strain SS14)</name>
    <dbReference type="NCBI Taxonomy" id="990650"/>
    <lineage>
        <taxon>Eukaryota</taxon>
        <taxon>Fungi</taxon>
        <taxon>Dikarya</taxon>
        <taxon>Basidiomycota</taxon>
        <taxon>Agaricomycotina</taxon>
        <taxon>Agaricomycetes</taxon>
        <taxon>Phallomycetidae</taxon>
        <taxon>Geastrales</taxon>
        <taxon>Sphaerobolaceae</taxon>
        <taxon>Sphaerobolus</taxon>
    </lineage>
</organism>
<dbReference type="AlphaFoldDB" id="A0A0C9VMX0"/>
<dbReference type="GO" id="GO:0003676">
    <property type="term" value="F:nucleic acid binding"/>
    <property type="evidence" value="ECO:0007669"/>
    <property type="project" value="InterPro"/>
</dbReference>
<gene>
    <name evidence="1" type="ORF">M422DRAFT_257928</name>
</gene>
<dbReference type="PANTHER" id="PTHR35871">
    <property type="entry name" value="EXPRESSED PROTEIN"/>
    <property type="match status" value="1"/>
</dbReference>
<dbReference type="OrthoDB" id="3218065at2759"/>
<sequence length="418" mass="48192">MDPAKLAKFTKDKLIPEEASQYLCQIVEHEMPNEGFKYTAHKKALYYDGHECPDVTLYRQETFIPSMKAYDRRLVKYVVGQVENEEPLTCFKVETKLVLCAHDEMTAQANDGQKMSWIWKGEQPLKKKGLGHGLHQSDFICSTVGWLKDASQTLEYGKNYEGYWNGELFVKQLKERFFSAFEAAHGPGYQALVLIDNSQGHSAYAEDALLTSRMNMHPGGKQANLRDGWFMNNGQKLIQKMNFPENHPQYPSQTKGMQQVLMERGLYHPGLKIQCKKEKDGSDGKCDPMSTDCCAKRILNLQPDFQEQKSLVQEVIEEAGHLCIFLPKFHCELNFIEFFWGAVKRHLRANGDGSFATLQENMGKALASVSITTIWRWEHRMKHWLNAYDMGMDAKEAEKEVRKFSTRSYKSHRRIHVQ</sequence>
<protein>
    <recommendedName>
        <fullName evidence="3">Tc1-like transposase DDE domain-containing protein</fullName>
    </recommendedName>
</protein>
<reference evidence="1 2" key="1">
    <citation type="submission" date="2014-06" db="EMBL/GenBank/DDBJ databases">
        <title>Evolutionary Origins and Diversification of the Mycorrhizal Mutualists.</title>
        <authorList>
            <consortium name="DOE Joint Genome Institute"/>
            <consortium name="Mycorrhizal Genomics Consortium"/>
            <person name="Kohler A."/>
            <person name="Kuo A."/>
            <person name="Nagy L.G."/>
            <person name="Floudas D."/>
            <person name="Copeland A."/>
            <person name="Barry K.W."/>
            <person name="Cichocki N."/>
            <person name="Veneault-Fourrey C."/>
            <person name="LaButti K."/>
            <person name="Lindquist E.A."/>
            <person name="Lipzen A."/>
            <person name="Lundell T."/>
            <person name="Morin E."/>
            <person name="Murat C."/>
            <person name="Riley R."/>
            <person name="Ohm R."/>
            <person name="Sun H."/>
            <person name="Tunlid A."/>
            <person name="Henrissat B."/>
            <person name="Grigoriev I.V."/>
            <person name="Hibbett D.S."/>
            <person name="Martin F."/>
        </authorList>
    </citation>
    <scope>NUCLEOTIDE SEQUENCE [LARGE SCALE GENOMIC DNA]</scope>
    <source>
        <strain evidence="1 2">SS14</strain>
    </source>
</reference>
<dbReference type="HOGENOM" id="CLU_005726_1_0_1"/>
<dbReference type="EMBL" id="KN837153">
    <property type="protein sequence ID" value="KIJ39315.1"/>
    <property type="molecule type" value="Genomic_DNA"/>
</dbReference>
<accession>A0A0C9VMX0</accession>
<evidence type="ECO:0000313" key="1">
    <source>
        <dbReference type="EMBL" id="KIJ39315.1"/>
    </source>
</evidence>
<dbReference type="Proteomes" id="UP000054279">
    <property type="component" value="Unassembled WGS sequence"/>
</dbReference>
<dbReference type="PANTHER" id="PTHR35871:SF1">
    <property type="entry name" value="CXC1-LIKE CYSTEINE CLUSTER ASSOCIATED WITH KDZ TRANSPOSASES DOMAIN-CONTAINING PROTEIN"/>
    <property type="match status" value="1"/>
</dbReference>
<name>A0A0C9VMX0_SPHS4</name>
<proteinExistence type="predicted"/>